<dbReference type="EMBL" id="JARBHB010000006">
    <property type="protein sequence ID" value="KAJ8880415.1"/>
    <property type="molecule type" value="Genomic_DNA"/>
</dbReference>
<evidence type="ECO:0000313" key="4">
    <source>
        <dbReference type="Proteomes" id="UP001159363"/>
    </source>
</evidence>
<dbReference type="InterPro" id="IPR015915">
    <property type="entry name" value="Kelch-typ_b-propeller"/>
</dbReference>
<reference evidence="3 4" key="1">
    <citation type="submission" date="2023-02" db="EMBL/GenBank/DDBJ databases">
        <title>LHISI_Scaffold_Assembly.</title>
        <authorList>
            <person name="Stuart O.P."/>
            <person name="Cleave R."/>
            <person name="Magrath M.J.L."/>
            <person name="Mikheyev A.S."/>
        </authorList>
    </citation>
    <scope>NUCLEOTIDE SEQUENCE [LARGE SCALE GENOMIC DNA]</scope>
    <source>
        <strain evidence="3">Daus_M_001</strain>
        <tissue evidence="3">Leg muscle</tissue>
    </source>
</reference>
<dbReference type="SUPFAM" id="SSF117281">
    <property type="entry name" value="Kelch motif"/>
    <property type="match status" value="1"/>
</dbReference>
<evidence type="ECO:0000256" key="1">
    <source>
        <dbReference type="ARBA" id="ARBA00022441"/>
    </source>
</evidence>
<keyword evidence="1" id="KW-0880">Kelch repeat</keyword>
<proteinExistence type="predicted"/>
<protein>
    <submittedName>
        <fullName evidence="3">Uncharacterized protein</fullName>
    </submittedName>
</protein>
<gene>
    <name evidence="3" type="ORF">PR048_016884</name>
</gene>
<evidence type="ECO:0000313" key="3">
    <source>
        <dbReference type="EMBL" id="KAJ8880415.1"/>
    </source>
</evidence>
<dbReference type="SMART" id="SM00612">
    <property type="entry name" value="Kelch"/>
    <property type="match status" value="1"/>
</dbReference>
<name>A0ABQ9H7Z7_9NEOP</name>
<dbReference type="Gene3D" id="2.120.10.80">
    <property type="entry name" value="Kelch-type beta propeller"/>
    <property type="match status" value="1"/>
</dbReference>
<dbReference type="PANTHER" id="PTHR45632:SF3">
    <property type="entry name" value="KELCH-LIKE PROTEIN 32"/>
    <property type="match status" value="1"/>
</dbReference>
<sequence length="85" mass="9610">MQVSTCERYDPATDCWESVRPLPLYCTQHAGASWGKTKLYISGGLAHDTVHSMLYCYDRCSGSWTILQPMRTPRADHVMITIGDK</sequence>
<evidence type="ECO:0000256" key="2">
    <source>
        <dbReference type="ARBA" id="ARBA00022737"/>
    </source>
</evidence>
<dbReference type="Pfam" id="PF01344">
    <property type="entry name" value="Kelch_1"/>
    <property type="match status" value="2"/>
</dbReference>
<keyword evidence="4" id="KW-1185">Reference proteome</keyword>
<dbReference type="InterPro" id="IPR006652">
    <property type="entry name" value="Kelch_1"/>
</dbReference>
<accession>A0ABQ9H7Z7</accession>
<keyword evidence="2" id="KW-0677">Repeat</keyword>
<comment type="caution">
    <text evidence="3">The sequence shown here is derived from an EMBL/GenBank/DDBJ whole genome shotgun (WGS) entry which is preliminary data.</text>
</comment>
<organism evidence="3 4">
    <name type="scientific">Dryococelus australis</name>
    <dbReference type="NCBI Taxonomy" id="614101"/>
    <lineage>
        <taxon>Eukaryota</taxon>
        <taxon>Metazoa</taxon>
        <taxon>Ecdysozoa</taxon>
        <taxon>Arthropoda</taxon>
        <taxon>Hexapoda</taxon>
        <taxon>Insecta</taxon>
        <taxon>Pterygota</taxon>
        <taxon>Neoptera</taxon>
        <taxon>Polyneoptera</taxon>
        <taxon>Phasmatodea</taxon>
        <taxon>Verophasmatodea</taxon>
        <taxon>Anareolatae</taxon>
        <taxon>Phasmatidae</taxon>
        <taxon>Eurycanthinae</taxon>
        <taxon>Dryococelus</taxon>
    </lineage>
</organism>
<dbReference type="Proteomes" id="UP001159363">
    <property type="component" value="Chromosome 5"/>
</dbReference>
<dbReference type="PANTHER" id="PTHR45632">
    <property type="entry name" value="LD33804P"/>
    <property type="match status" value="1"/>
</dbReference>